<comment type="subunit">
    <text evidence="1">Component of the NuA4 histone acetyltransferase complex.</text>
</comment>
<evidence type="ECO:0000256" key="1">
    <source>
        <dbReference type="ARBA" id="ARBA00011353"/>
    </source>
</evidence>
<feature type="zinc finger region" description="C3H1-type" evidence="2">
    <location>
        <begin position="587"/>
        <end position="615"/>
    </location>
</feature>
<dbReference type="SUPFAM" id="SSF54160">
    <property type="entry name" value="Chromo domain-like"/>
    <property type="match status" value="1"/>
</dbReference>
<feature type="region of interest" description="Disordered" evidence="3">
    <location>
        <begin position="619"/>
        <end position="696"/>
    </location>
</feature>
<dbReference type="SMART" id="SM00356">
    <property type="entry name" value="ZnF_C3H1"/>
    <property type="match status" value="2"/>
</dbReference>
<feature type="compositionally biased region" description="Polar residues" evidence="3">
    <location>
        <begin position="255"/>
        <end position="283"/>
    </location>
</feature>
<reference evidence="6" key="1">
    <citation type="journal article" date="2021" name="J Fungi (Basel)">
        <title>Virulence traits and population genomics of the black yeast Aureobasidium melanogenum.</title>
        <authorList>
            <person name="Cernosa A."/>
            <person name="Sun X."/>
            <person name="Gostincar C."/>
            <person name="Fang C."/>
            <person name="Gunde-Cimerman N."/>
            <person name="Song Z."/>
        </authorList>
    </citation>
    <scope>NUCLEOTIDE SEQUENCE</scope>
    <source>
        <strain evidence="6">EXF-8016</strain>
    </source>
</reference>
<feature type="compositionally biased region" description="Polar residues" evidence="3">
    <location>
        <begin position="358"/>
        <end position="374"/>
    </location>
</feature>
<feature type="compositionally biased region" description="Polar residues" evidence="3">
    <location>
        <begin position="307"/>
        <end position="319"/>
    </location>
</feature>
<dbReference type="OrthoDB" id="1918685at2759"/>
<comment type="caution">
    <text evidence="6">The sequence shown here is derived from an EMBL/GenBank/DDBJ whole genome shotgun (WGS) entry which is preliminary data.</text>
</comment>
<feature type="compositionally biased region" description="Basic and acidic residues" evidence="3">
    <location>
        <begin position="219"/>
        <end position="228"/>
    </location>
</feature>
<dbReference type="InterPro" id="IPR023780">
    <property type="entry name" value="Chromo_domain"/>
</dbReference>
<name>A0A9P8G9J9_AURME</name>
<feature type="compositionally biased region" description="Polar residues" evidence="3">
    <location>
        <begin position="195"/>
        <end position="218"/>
    </location>
</feature>
<dbReference type="PROSITE" id="PS50013">
    <property type="entry name" value="CHROMO_2"/>
    <property type="match status" value="1"/>
</dbReference>
<feature type="region of interest" description="Disordered" evidence="3">
    <location>
        <begin position="493"/>
        <end position="520"/>
    </location>
</feature>
<dbReference type="Pfam" id="PF00385">
    <property type="entry name" value="Chromo"/>
    <property type="match status" value="1"/>
</dbReference>
<sequence>MATSKSRPVFVEDDDSDSVNTDSTVESELEAEYSVEKILAERTTDEGDPLYLVKWEGYELHRSTWEPRENFVDTDCLVNWELHKRDAAEGRAKLFKVAKLSAAVSREEVQRERRHAKRAEKRRQKEAREPTHRRRLLSRKELAKKGTARKAPPCDATNSPSSAIETSPRKRITPLSEPATPSASAIRKRKRPQSDPRSPSPALSVNDVSNSQYSMFNERTTEITESPRKSPTSHSTTVPKRARVNDQLGAKEATKQQSGRLTSVVTSRPKSLNTSSASKTSQLGDAASEAAASKNKGPERPRKDAGDNSSTSQASNLIKSSMPKLSTVPDDLAQRRASNATSAIEPSELRRSSENKDTASTATSNTHVEVSRNPTRLVPKDPIGPTATNNTSEPAPRPAGPSRRTAPIKLFHEPKVKPRQRPRVNEYTPKDSTDPQFVNLSTQRRMQLYSHNEPAPDPNALNFIDPSTGKVLNPGNGPSSTSNALRLDTNVTGISETESSAAPRSAPALERRPDSASALQRRPLHQAIAAPRSAQEAEPRFAYPSAQPNVSRFSRKNITCRFWFRGTCKKSETVCPYAHEWTGQMAPKHTATCTYWENNQCKFTAEDCEYLHGYDFQRNVDGTRREGPEDVNGFRARQRSDSPDRYGLRQDEAEGRRDRTSLPNLRLRPDERTPIQSPSLASTASFEPRNGAGRDVHMEDAEMPGPTVEPLINTAHTATTPGALDEKDTADPVIISLSIRPATPPTHTMNIKLVFDNRVGRVKFLDTIGENPSLESSEICRSRDFEAYWYLKDKAWASGGIICTPGDALATYLEDFLVLHSSCVAVRTDNFVFVVYPTQNPDWKFMPHRGPEKPGLRWYLQAAVSGTSGLIVVRPTKASFISMCAEHLDLNPEILFAANRGKHIEKFVYLCFPKGTPETKLVEVFLNEVGAKFVHSEDCDLWSQFCGKGSTVNRVVLFHPSMNSFWKLPEFWSVLATGVNIFQVGVSKAIKTRLDSPIKYNCTRLFPSGTLTLITDDIFKNHPAQALQVLEIFRGYKAKPEGGRNDRIYCRPGILAWLAELIDEDREKGTLNEDSPKVRCWQLVCELLGTPVADNSRNPFRSDMKPPSMLYSPPKSEMLEYSSIWDSSEQEATEFLVNWFAGNAIDECENYRRFNVLYEQHDTSAAQTPGLMQPDNPKDPKEWMKKYTHIRVTTPARYIVQVENYEKSKTRPR</sequence>
<keyword evidence="2" id="KW-0479">Metal-binding</keyword>
<keyword evidence="2" id="KW-0862">Zinc</keyword>
<feature type="compositionally biased region" description="Basic and acidic residues" evidence="3">
    <location>
        <begin position="347"/>
        <end position="357"/>
    </location>
</feature>
<feature type="domain" description="C3H1-type" evidence="5">
    <location>
        <begin position="554"/>
        <end position="582"/>
    </location>
</feature>
<dbReference type="EMBL" id="JAHFYH010000090">
    <property type="protein sequence ID" value="KAH0213942.1"/>
    <property type="molecule type" value="Genomic_DNA"/>
</dbReference>
<feature type="region of interest" description="Disordered" evidence="3">
    <location>
        <begin position="1"/>
        <end position="27"/>
    </location>
</feature>
<evidence type="ECO:0000256" key="2">
    <source>
        <dbReference type="PROSITE-ProRule" id="PRU00723"/>
    </source>
</evidence>
<evidence type="ECO:0000313" key="7">
    <source>
        <dbReference type="Proteomes" id="UP000767238"/>
    </source>
</evidence>
<dbReference type="InterPro" id="IPR016197">
    <property type="entry name" value="Chromo-like_dom_sf"/>
</dbReference>
<evidence type="ECO:0000259" key="4">
    <source>
        <dbReference type="PROSITE" id="PS50013"/>
    </source>
</evidence>
<feature type="non-terminal residue" evidence="6">
    <location>
        <position position="1"/>
    </location>
</feature>
<feature type="compositionally biased region" description="Basic and acidic residues" evidence="3">
    <location>
        <begin position="296"/>
        <end position="306"/>
    </location>
</feature>
<evidence type="ECO:0000259" key="5">
    <source>
        <dbReference type="PROSITE" id="PS50103"/>
    </source>
</evidence>
<dbReference type="Proteomes" id="UP000767238">
    <property type="component" value="Unassembled WGS sequence"/>
</dbReference>
<reference evidence="6" key="2">
    <citation type="submission" date="2021-08" db="EMBL/GenBank/DDBJ databases">
        <authorList>
            <person name="Gostincar C."/>
            <person name="Sun X."/>
            <person name="Song Z."/>
            <person name="Gunde-Cimerman N."/>
        </authorList>
    </citation>
    <scope>NUCLEOTIDE SEQUENCE</scope>
    <source>
        <strain evidence="6">EXF-8016</strain>
    </source>
</reference>
<dbReference type="GO" id="GO:0008270">
    <property type="term" value="F:zinc ion binding"/>
    <property type="evidence" value="ECO:0007669"/>
    <property type="project" value="UniProtKB-KW"/>
</dbReference>
<dbReference type="Gene3D" id="3.30.1370.210">
    <property type="match status" value="1"/>
</dbReference>
<evidence type="ECO:0000256" key="3">
    <source>
        <dbReference type="SAM" id="MobiDB-lite"/>
    </source>
</evidence>
<gene>
    <name evidence="6" type="ORF">KCV03_g8678</name>
</gene>
<feature type="compositionally biased region" description="Polar residues" evidence="3">
    <location>
        <begin position="493"/>
        <end position="502"/>
    </location>
</feature>
<protein>
    <recommendedName>
        <fullName evidence="8">Chromo domain-containing protein</fullName>
    </recommendedName>
</protein>
<dbReference type="SMART" id="SM00298">
    <property type="entry name" value="CHROMO"/>
    <property type="match status" value="1"/>
</dbReference>
<evidence type="ECO:0000313" key="6">
    <source>
        <dbReference type="EMBL" id="KAH0213942.1"/>
    </source>
</evidence>
<feature type="compositionally biased region" description="Polar residues" evidence="3">
    <location>
        <begin position="229"/>
        <end position="238"/>
    </location>
</feature>
<keyword evidence="2" id="KW-0863">Zinc-finger</keyword>
<accession>A0A9P8G9J9</accession>
<feature type="domain" description="Chromo" evidence="4">
    <location>
        <begin position="33"/>
        <end position="76"/>
    </location>
</feature>
<feature type="compositionally biased region" description="Polar residues" evidence="3">
    <location>
        <begin position="156"/>
        <end position="165"/>
    </location>
</feature>
<proteinExistence type="predicted"/>
<feature type="region of interest" description="Disordered" evidence="3">
    <location>
        <begin position="105"/>
        <end position="406"/>
    </location>
</feature>
<dbReference type="CDD" id="cd18966">
    <property type="entry name" value="chromodomain"/>
    <property type="match status" value="1"/>
</dbReference>
<dbReference type="InterPro" id="IPR000953">
    <property type="entry name" value="Chromo/chromo_shadow_dom"/>
</dbReference>
<organism evidence="6 7">
    <name type="scientific">Aureobasidium melanogenum</name>
    <name type="common">Aureobasidium pullulans var. melanogenum</name>
    <dbReference type="NCBI Taxonomy" id="46634"/>
    <lineage>
        <taxon>Eukaryota</taxon>
        <taxon>Fungi</taxon>
        <taxon>Dikarya</taxon>
        <taxon>Ascomycota</taxon>
        <taxon>Pezizomycotina</taxon>
        <taxon>Dothideomycetes</taxon>
        <taxon>Dothideomycetidae</taxon>
        <taxon>Dothideales</taxon>
        <taxon>Saccotheciaceae</taxon>
        <taxon>Aureobasidium</taxon>
    </lineage>
</organism>
<feature type="zinc finger region" description="C3H1-type" evidence="2">
    <location>
        <begin position="554"/>
        <end position="582"/>
    </location>
</feature>
<dbReference type="AlphaFoldDB" id="A0A9P8G9J9"/>
<dbReference type="InterPro" id="IPR000571">
    <property type="entry name" value="Znf_CCCH"/>
</dbReference>
<evidence type="ECO:0008006" key="8">
    <source>
        <dbReference type="Google" id="ProtNLM"/>
    </source>
</evidence>
<dbReference type="PROSITE" id="PS50103">
    <property type="entry name" value="ZF_C3H1"/>
    <property type="match status" value="2"/>
</dbReference>
<feature type="compositionally biased region" description="Basic residues" evidence="3">
    <location>
        <begin position="112"/>
        <end position="137"/>
    </location>
</feature>
<dbReference type="Gene3D" id="2.40.50.40">
    <property type="match status" value="1"/>
</dbReference>
<dbReference type="GO" id="GO:0006338">
    <property type="term" value="P:chromatin remodeling"/>
    <property type="evidence" value="ECO:0007669"/>
    <property type="project" value="UniProtKB-ARBA"/>
</dbReference>
<feature type="compositionally biased region" description="Polar residues" evidence="3">
    <location>
        <begin position="674"/>
        <end position="685"/>
    </location>
</feature>
<feature type="compositionally biased region" description="Basic and acidic residues" evidence="3">
    <location>
        <begin position="638"/>
        <end position="660"/>
    </location>
</feature>
<feature type="domain" description="C3H1-type" evidence="5">
    <location>
        <begin position="587"/>
        <end position="615"/>
    </location>
</feature>